<protein>
    <submittedName>
        <fullName evidence="1">Sulfur reduction protein DsrE</fullName>
    </submittedName>
</protein>
<dbReference type="InterPro" id="IPR027396">
    <property type="entry name" value="DsrEFH-like"/>
</dbReference>
<gene>
    <name evidence="1" type="ORF">GC093_08145</name>
</gene>
<dbReference type="Proteomes" id="UP000641588">
    <property type="component" value="Unassembled WGS sequence"/>
</dbReference>
<dbReference type="PANTHER" id="PTHR34655:SF2">
    <property type="entry name" value="PEROXIREDOXIN FAMILY PROTEIN"/>
    <property type="match status" value="1"/>
</dbReference>
<comment type="caution">
    <text evidence="1">The sequence shown here is derived from an EMBL/GenBank/DDBJ whole genome shotgun (WGS) entry which is preliminary data.</text>
</comment>
<evidence type="ECO:0000313" key="1">
    <source>
        <dbReference type="EMBL" id="NOU93190.1"/>
    </source>
</evidence>
<dbReference type="Pfam" id="PF13686">
    <property type="entry name" value="DrsE_2"/>
    <property type="match status" value="2"/>
</dbReference>
<evidence type="ECO:0000313" key="2">
    <source>
        <dbReference type="Proteomes" id="UP000641588"/>
    </source>
</evidence>
<dbReference type="RefSeq" id="WP_171651395.1">
    <property type="nucleotide sequence ID" value="NZ_WHOD01000045.1"/>
</dbReference>
<dbReference type="EMBL" id="WHOD01000045">
    <property type="protein sequence ID" value="NOU93190.1"/>
    <property type="molecule type" value="Genomic_DNA"/>
</dbReference>
<dbReference type="InterPro" id="IPR032836">
    <property type="entry name" value="DsrE2-like"/>
</dbReference>
<dbReference type="Gene3D" id="3.40.1260.10">
    <property type="entry name" value="DsrEFH-like"/>
    <property type="match status" value="2"/>
</dbReference>
<organism evidence="1 2">
    <name type="scientific">Paenibacillus foliorum</name>
    <dbReference type="NCBI Taxonomy" id="2654974"/>
    <lineage>
        <taxon>Bacteria</taxon>
        <taxon>Bacillati</taxon>
        <taxon>Bacillota</taxon>
        <taxon>Bacilli</taxon>
        <taxon>Bacillales</taxon>
        <taxon>Paenibacillaceae</taxon>
        <taxon>Paenibacillus</taxon>
    </lineage>
</organism>
<dbReference type="SUPFAM" id="SSF75169">
    <property type="entry name" value="DsrEFH-like"/>
    <property type="match status" value="1"/>
</dbReference>
<keyword evidence="2" id="KW-1185">Reference proteome</keyword>
<reference evidence="1" key="1">
    <citation type="submission" date="2019-10" db="EMBL/GenBank/DDBJ databases">
        <title>Description of Paenibacillus glebae sp. nov.</title>
        <authorList>
            <person name="Carlier A."/>
            <person name="Qi S."/>
        </authorList>
    </citation>
    <scope>NUCLEOTIDE SEQUENCE</scope>
    <source>
        <strain evidence="1">LMG 31456</strain>
    </source>
</reference>
<proteinExistence type="predicted"/>
<sequence length="131" mass="14338">MNKKVAIIAANGGLFDAYKVFNIATAAAATDAQVAIFFTFEGLNLIHKDMHKQLPLPQGKEQLQEGFEKANVPSIETLVEMVREMGVRLIVCQMTMDVIGLEKQHFVEGIEVGGAATFLDFAFDADVTLSF</sequence>
<accession>A0A972JZV9</accession>
<dbReference type="PANTHER" id="PTHR34655">
    <property type="entry name" value="CONSERVED WITHIN P. AEROPHILUM"/>
    <property type="match status" value="1"/>
</dbReference>
<dbReference type="AlphaFoldDB" id="A0A972JZV9"/>
<name>A0A972JZV9_9BACL</name>